<name>A0AAW7Z4T6_9ALTE</name>
<dbReference type="PANTHER" id="PTHR36503:SF1">
    <property type="entry name" value="BLR2520 PROTEIN"/>
    <property type="match status" value="1"/>
</dbReference>
<evidence type="ECO:0000313" key="4">
    <source>
        <dbReference type="Proteomes" id="UP000056750"/>
    </source>
</evidence>
<dbReference type="Proteomes" id="UP001170717">
    <property type="component" value="Unassembled WGS sequence"/>
</dbReference>
<evidence type="ECO:0000313" key="2">
    <source>
        <dbReference type="EMBL" id="AMJ75434.1"/>
    </source>
</evidence>
<proteinExistence type="predicted"/>
<reference evidence="3" key="2">
    <citation type="submission" date="2023-07" db="EMBL/GenBank/DDBJ databases">
        <title>Genome content predicts the carbon catabolic preferences of heterotrophic bacteria.</title>
        <authorList>
            <person name="Gralka M."/>
        </authorList>
    </citation>
    <scope>NUCLEOTIDE SEQUENCE</scope>
    <source>
        <strain evidence="3">F2M12</strain>
    </source>
</reference>
<dbReference type="EMBL" id="CP013926">
    <property type="protein sequence ID" value="AMJ75434.1"/>
    <property type="molecule type" value="Genomic_DNA"/>
</dbReference>
<evidence type="ECO:0000313" key="5">
    <source>
        <dbReference type="Proteomes" id="UP001170717"/>
    </source>
</evidence>
<dbReference type="GeneID" id="83259325"/>
<accession>A0AAW7Z4T6</accession>
<feature type="domain" description="Glyoxalase/fosfomycin resistance/dioxygenase" evidence="1">
    <location>
        <begin position="8"/>
        <end position="108"/>
    </location>
</feature>
<reference evidence="2 4" key="1">
    <citation type="submission" date="2015-12" db="EMBL/GenBank/DDBJ databases">
        <title>Intraspecies pangenome expansion in the marine bacterium Alteromonas.</title>
        <authorList>
            <person name="Lopez-Perez M."/>
            <person name="Rodriguez-Valera F."/>
        </authorList>
    </citation>
    <scope>NUCLEOTIDE SEQUENCE [LARGE SCALE GENOMIC DNA]</scope>
    <source>
        <strain evidence="2 4">LMG 21861</strain>
    </source>
</reference>
<dbReference type="KEGG" id="asq:AVL57_16560"/>
<dbReference type="PANTHER" id="PTHR36503">
    <property type="entry name" value="BLR2520 PROTEIN"/>
    <property type="match status" value="1"/>
</dbReference>
<dbReference type="AlphaFoldDB" id="A0AAW7Z4T6"/>
<dbReference type="Pfam" id="PF00903">
    <property type="entry name" value="Glyoxalase"/>
    <property type="match status" value="1"/>
</dbReference>
<protein>
    <submittedName>
        <fullName evidence="2">Glyoxalase</fullName>
    </submittedName>
    <submittedName>
        <fullName evidence="3">VOC family protein</fullName>
    </submittedName>
</protein>
<evidence type="ECO:0000313" key="3">
    <source>
        <dbReference type="EMBL" id="MDO6578474.1"/>
    </source>
</evidence>
<gene>
    <name evidence="2" type="ORF">AVL57_16560</name>
    <name evidence="3" type="ORF">Q4527_13810</name>
</gene>
<dbReference type="Gene3D" id="3.10.180.10">
    <property type="entry name" value="2,3-Dihydroxybiphenyl 1,2-Dioxygenase, domain 1"/>
    <property type="match status" value="1"/>
</dbReference>
<dbReference type="Proteomes" id="UP000056750">
    <property type="component" value="Chromosome"/>
</dbReference>
<keyword evidence="4" id="KW-1185">Reference proteome</keyword>
<dbReference type="RefSeq" id="WP_057789876.1">
    <property type="nucleotide sequence ID" value="NZ_CANLMS010000001.1"/>
</dbReference>
<organism evidence="3 5">
    <name type="scientific">Alteromonas stellipolaris</name>
    <dbReference type="NCBI Taxonomy" id="233316"/>
    <lineage>
        <taxon>Bacteria</taxon>
        <taxon>Pseudomonadati</taxon>
        <taxon>Pseudomonadota</taxon>
        <taxon>Gammaproteobacteria</taxon>
        <taxon>Alteromonadales</taxon>
        <taxon>Alteromonadaceae</taxon>
        <taxon>Alteromonas/Salinimonas group</taxon>
        <taxon>Alteromonas</taxon>
    </lineage>
</organism>
<dbReference type="InterPro" id="IPR004360">
    <property type="entry name" value="Glyas_Fos-R_dOase_dom"/>
</dbReference>
<dbReference type="InterPro" id="IPR029068">
    <property type="entry name" value="Glyas_Bleomycin-R_OHBP_Dase"/>
</dbReference>
<dbReference type="EMBL" id="JAUOQI010000009">
    <property type="protein sequence ID" value="MDO6578474.1"/>
    <property type="molecule type" value="Genomic_DNA"/>
</dbReference>
<dbReference type="SUPFAM" id="SSF54593">
    <property type="entry name" value="Glyoxalase/Bleomycin resistance protein/Dihydroxybiphenyl dioxygenase"/>
    <property type="match status" value="1"/>
</dbReference>
<evidence type="ECO:0000259" key="1">
    <source>
        <dbReference type="Pfam" id="PF00903"/>
    </source>
</evidence>
<sequence length="111" mass="12239">MQPGLFSLSLAVSDIAISKTFYETLGFEAMPSCGSVEEKWVIMKSGQTMIGLFEGMFEGNILTFNPADVRELEQRLMDKGIEIDVPVKGEEGPGHCVVKDPDGNTIMFDQF</sequence>